<dbReference type="PANTHER" id="PTHR43685">
    <property type="entry name" value="GLYCOSYLTRANSFERASE"/>
    <property type="match status" value="1"/>
</dbReference>
<dbReference type="Pfam" id="PF00535">
    <property type="entry name" value="Glycos_transf_2"/>
    <property type="match status" value="1"/>
</dbReference>
<dbReference type="EMBL" id="JAUDDZ010000001">
    <property type="protein sequence ID" value="MDM8274120.1"/>
    <property type="molecule type" value="Genomic_DNA"/>
</dbReference>
<gene>
    <name evidence="2" type="ORF">QUW28_01210</name>
</gene>
<sequence>MGSPAVSVIMPVYNCRDYVGHALGSLAAQSFQDFEIICVDDGSTDGSLDVLSTEKASSRFSSFTIVTSKHEGPGVARNVGLEHARGEYILFLDADDFIEPVLLEHAVSKARALSADIVIWDLWEYNDLYQRDQHPPMGTLSFSNLMDAERAETETCSWRDNPDAIFTSFQNWPWNKLFRKAFLDEERLRFPALRRTEDCTFTCLALVAAKRIALLYERLSHYRVARPGSTMANKDSHPLDFLAALTFLRRGLEERGLWEETKQSFTEWAAQACIHNLVTLNTVGAFQLVYYHLQKGGMQQLGILDRDPESYDAPFVREFLVHLFSDSREDFLFWWASRGERAQGESHAHFDLVEANWLAARDEAERVTRELDRVIIERDEAMTELNCLRRSFEYRFGVKACKIPRAIKNKLVQ</sequence>
<proteinExistence type="predicted"/>
<evidence type="ECO:0000313" key="2">
    <source>
        <dbReference type="EMBL" id="MDM8274120.1"/>
    </source>
</evidence>
<organism evidence="2 3">
    <name type="scientific">Enorma phocaeensis</name>
    <dbReference type="NCBI Taxonomy" id="1871019"/>
    <lineage>
        <taxon>Bacteria</taxon>
        <taxon>Bacillati</taxon>
        <taxon>Actinomycetota</taxon>
        <taxon>Coriobacteriia</taxon>
        <taxon>Coriobacteriales</taxon>
        <taxon>Coriobacteriaceae</taxon>
        <taxon>Enorma</taxon>
    </lineage>
</organism>
<dbReference type="CDD" id="cd00761">
    <property type="entry name" value="Glyco_tranf_GTA_type"/>
    <property type="match status" value="1"/>
</dbReference>
<name>A0ABT7V6J1_9ACTN</name>
<reference evidence="2 3" key="2">
    <citation type="submission" date="2023-06" db="EMBL/GenBank/DDBJ databases">
        <authorList>
            <person name="Zeman M."/>
            <person name="Kubasova T."/>
            <person name="Jahodarova E."/>
            <person name="Nykrynova M."/>
            <person name="Rychlik I."/>
        </authorList>
    </citation>
    <scope>NUCLEOTIDE SEQUENCE [LARGE SCALE GENOMIC DNA]</scope>
    <source>
        <strain evidence="2 3">154_Feed</strain>
    </source>
</reference>
<dbReference type="Gene3D" id="3.90.550.10">
    <property type="entry name" value="Spore Coat Polysaccharide Biosynthesis Protein SpsA, Chain A"/>
    <property type="match status" value="1"/>
</dbReference>
<dbReference type="PANTHER" id="PTHR43685:SF2">
    <property type="entry name" value="GLYCOSYLTRANSFERASE 2-LIKE DOMAIN-CONTAINING PROTEIN"/>
    <property type="match status" value="1"/>
</dbReference>
<dbReference type="SUPFAM" id="SSF53448">
    <property type="entry name" value="Nucleotide-diphospho-sugar transferases"/>
    <property type="match status" value="1"/>
</dbReference>
<dbReference type="GO" id="GO:0016757">
    <property type="term" value="F:glycosyltransferase activity"/>
    <property type="evidence" value="ECO:0007669"/>
    <property type="project" value="UniProtKB-KW"/>
</dbReference>
<dbReference type="InterPro" id="IPR050834">
    <property type="entry name" value="Glycosyltransf_2"/>
</dbReference>
<accession>A0ABT7V6J1</accession>
<keyword evidence="3" id="KW-1185">Reference proteome</keyword>
<protein>
    <submittedName>
        <fullName evidence="2">Glycosyltransferase family 2 protein</fullName>
        <ecNumber evidence="2">2.4.-.-</ecNumber>
    </submittedName>
</protein>
<reference evidence="3" key="1">
    <citation type="submission" date="2023-06" db="EMBL/GenBank/DDBJ databases">
        <title>Identification and characterization of horizontal gene transfer across gut microbiota members of farm animals based on homology search.</title>
        <authorList>
            <person name="Zeman M."/>
            <person name="Kubasova T."/>
            <person name="Jahodarova E."/>
            <person name="Nykrynova M."/>
            <person name="Rychlik I."/>
        </authorList>
    </citation>
    <scope>NUCLEOTIDE SEQUENCE [LARGE SCALE GENOMIC DNA]</scope>
    <source>
        <strain evidence="3">154_Feed</strain>
    </source>
</reference>
<feature type="domain" description="Glycosyltransferase 2-like" evidence="1">
    <location>
        <begin position="7"/>
        <end position="135"/>
    </location>
</feature>
<dbReference type="InterPro" id="IPR001173">
    <property type="entry name" value="Glyco_trans_2-like"/>
</dbReference>
<dbReference type="EC" id="2.4.-.-" evidence="2"/>
<keyword evidence="2" id="KW-0328">Glycosyltransferase</keyword>
<evidence type="ECO:0000313" key="3">
    <source>
        <dbReference type="Proteomes" id="UP001529421"/>
    </source>
</evidence>
<dbReference type="RefSeq" id="WP_289543880.1">
    <property type="nucleotide sequence ID" value="NZ_JAUDDZ010000001.1"/>
</dbReference>
<dbReference type="InterPro" id="IPR029044">
    <property type="entry name" value="Nucleotide-diphossugar_trans"/>
</dbReference>
<keyword evidence="2" id="KW-0808">Transferase</keyword>
<comment type="caution">
    <text evidence="2">The sequence shown here is derived from an EMBL/GenBank/DDBJ whole genome shotgun (WGS) entry which is preliminary data.</text>
</comment>
<dbReference type="Proteomes" id="UP001529421">
    <property type="component" value="Unassembled WGS sequence"/>
</dbReference>
<evidence type="ECO:0000259" key="1">
    <source>
        <dbReference type="Pfam" id="PF00535"/>
    </source>
</evidence>